<evidence type="ECO:0000313" key="3">
    <source>
        <dbReference type="Proteomes" id="UP000095256"/>
    </source>
</evidence>
<sequence>MIEKSIETEEAAIHTQLKQVFLDQEVKMREIRKYDDKINEALALGSIEQTFFSDSLGLQLDDQTQDFFQQSTEEARWLSREELDYLEEKSEHLEKEKRQLLEEEEQLLRKRKELFSKERSKSQWD</sequence>
<keyword evidence="3" id="KW-1185">Reference proteome</keyword>
<protein>
    <submittedName>
        <fullName evidence="2">Uncharacterized protein</fullName>
    </submittedName>
</protein>
<comment type="caution">
    <text evidence="2">The sequence shown here is derived from an EMBL/GenBank/DDBJ whole genome shotgun (WGS) entry which is preliminary data.</text>
</comment>
<keyword evidence="1" id="KW-0175">Coiled coil</keyword>
<dbReference type="STRING" id="762845.BCR26_07600"/>
<evidence type="ECO:0000256" key="1">
    <source>
        <dbReference type="SAM" id="Coils"/>
    </source>
</evidence>
<name>A0A1E5L166_9ENTE</name>
<accession>A0A1E5L166</accession>
<proteinExistence type="predicted"/>
<dbReference type="AlphaFoldDB" id="A0A1E5L166"/>
<organism evidence="2 3">
    <name type="scientific">Enterococcus rivorum</name>
    <dbReference type="NCBI Taxonomy" id="762845"/>
    <lineage>
        <taxon>Bacteria</taxon>
        <taxon>Bacillati</taxon>
        <taxon>Bacillota</taxon>
        <taxon>Bacilli</taxon>
        <taxon>Lactobacillales</taxon>
        <taxon>Enterococcaceae</taxon>
        <taxon>Enterococcus</taxon>
    </lineage>
</organism>
<gene>
    <name evidence="2" type="ORF">BCR26_07600</name>
</gene>
<dbReference type="Proteomes" id="UP000095256">
    <property type="component" value="Unassembled WGS sequence"/>
</dbReference>
<evidence type="ECO:0000313" key="2">
    <source>
        <dbReference type="EMBL" id="OEH83856.1"/>
    </source>
</evidence>
<feature type="coiled-coil region" evidence="1">
    <location>
        <begin position="83"/>
        <end position="118"/>
    </location>
</feature>
<dbReference type="EMBL" id="MIEK01000002">
    <property type="protein sequence ID" value="OEH83856.1"/>
    <property type="molecule type" value="Genomic_DNA"/>
</dbReference>
<dbReference type="RefSeq" id="WP_069697206.1">
    <property type="nucleotide sequence ID" value="NZ_JAGGMA010000009.1"/>
</dbReference>
<reference evidence="2 3" key="1">
    <citation type="submission" date="2016-09" db="EMBL/GenBank/DDBJ databases">
        <authorList>
            <person name="Capua I."/>
            <person name="De Benedictis P."/>
            <person name="Joannis T."/>
            <person name="Lombin L.H."/>
            <person name="Cattoli G."/>
        </authorList>
    </citation>
    <scope>NUCLEOTIDE SEQUENCE [LARGE SCALE GENOMIC DNA]</scope>
    <source>
        <strain evidence="2 3">LMG 25899</strain>
    </source>
</reference>